<dbReference type="SUPFAM" id="SSF54001">
    <property type="entry name" value="Cysteine proteinases"/>
    <property type="match status" value="1"/>
</dbReference>
<evidence type="ECO:0000259" key="8">
    <source>
        <dbReference type="SMART" id="SM00848"/>
    </source>
</evidence>
<dbReference type="CDD" id="cd02248">
    <property type="entry name" value="Peptidase_C1A"/>
    <property type="match status" value="1"/>
</dbReference>
<dbReference type="Gene3D" id="3.90.70.10">
    <property type="entry name" value="Cysteine proteinases"/>
    <property type="match status" value="1"/>
</dbReference>
<evidence type="ECO:0000256" key="3">
    <source>
        <dbReference type="ARBA" id="ARBA00022801"/>
    </source>
</evidence>
<organism evidence="9 10">
    <name type="scientific">Oikopleura dioica</name>
    <name type="common">Tunicate</name>
    <dbReference type="NCBI Taxonomy" id="34765"/>
    <lineage>
        <taxon>Eukaryota</taxon>
        <taxon>Metazoa</taxon>
        <taxon>Chordata</taxon>
        <taxon>Tunicata</taxon>
        <taxon>Appendicularia</taxon>
        <taxon>Copelata</taxon>
        <taxon>Oikopleuridae</taxon>
        <taxon>Oikopleura</taxon>
    </lineage>
</organism>
<keyword evidence="10" id="KW-1185">Reference proteome</keyword>
<dbReference type="SMART" id="SM00645">
    <property type="entry name" value="Pept_C1"/>
    <property type="match status" value="1"/>
</dbReference>
<evidence type="ECO:0000256" key="5">
    <source>
        <dbReference type="ARBA" id="ARBA00023145"/>
    </source>
</evidence>
<accession>A0ABN7RWE6</accession>
<evidence type="ECO:0000256" key="6">
    <source>
        <dbReference type="ARBA" id="ARBA00023157"/>
    </source>
</evidence>
<dbReference type="InterPro" id="IPR013201">
    <property type="entry name" value="Prot_inhib_I29"/>
</dbReference>
<dbReference type="Proteomes" id="UP001158576">
    <property type="component" value="Chromosome PAR"/>
</dbReference>
<keyword evidence="5" id="KW-0865">Zymogen</keyword>
<dbReference type="InterPro" id="IPR013128">
    <property type="entry name" value="Peptidase_C1A"/>
</dbReference>
<evidence type="ECO:0000259" key="7">
    <source>
        <dbReference type="SMART" id="SM00645"/>
    </source>
</evidence>
<dbReference type="PANTHER" id="PTHR12411">
    <property type="entry name" value="CYSTEINE PROTEASE FAMILY C1-RELATED"/>
    <property type="match status" value="1"/>
</dbReference>
<proteinExistence type="inferred from homology"/>
<dbReference type="PROSITE" id="PS00639">
    <property type="entry name" value="THIOL_PROTEASE_HIS"/>
    <property type="match status" value="1"/>
</dbReference>
<reference evidence="9 10" key="1">
    <citation type="submission" date="2021-04" db="EMBL/GenBank/DDBJ databases">
        <authorList>
            <person name="Bliznina A."/>
        </authorList>
    </citation>
    <scope>NUCLEOTIDE SEQUENCE [LARGE SCALE GENOMIC DNA]</scope>
</reference>
<dbReference type="EMBL" id="OU015568">
    <property type="protein sequence ID" value="CAG5087671.1"/>
    <property type="molecule type" value="Genomic_DNA"/>
</dbReference>
<dbReference type="PRINTS" id="PR00705">
    <property type="entry name" value="PAPAIN"/>
</dbReference>
<comment type="similarity">
    <text evidence="1">Belongs to the peptidase C1 family.</text>
</comment>
<evidence type="ECO:0000313" key="10">
    <source>
        <dbReference type="Proteomes" id="UP001158576"/>
    </source>
</evidence>
<dbReference type="InterPro" id="IPR025661">
    <property type="entry name" value="Pept_asp_AS"/>
</dbReference>
<keyword evidence="2" id="KW-0645">Protease</keyword>
<dbReference type="Pfam" id="PF08246">
    <property type="entry name" value="Inhibitor_I29"/>
    <property type="match status" value="1"/>
</dbReference>
<keyword evidence="3" id="KW-0378">Hydrolase</keyword>
<gene>
    <name evidence="9" type="ORF">OKIOD_LOCUS3159</name>
</gene>
<sequence length="326" mass="36589">MKKLFSLGLFASAKAGLFEDWTREHWKSYETQAEEDFRRGIFEKNVDKIEQINKEKRGWTAGLNKFSDLTWDEFQHFYLMQAGQDCSATSYNSKEHLAKGVQQPMPKHWDWRDRDMVSPVKDQGQCGSCWTFSTTGNVEAGQAIHLAEFHTLSEQQLVDCAGAFNNHGCNGGLPSQAFEYIAAAPGIMTETDYPYTAKDGTCVFDQKKAAVQVYGSVNITRGDELEMAEAMVMYQPISIAFEVVDDFMHYKSGTYSSTTCKNTPKDVNHAVLAVGFGTDEAGTDFWTVKNSWSKSWGNEGYFNIQRGVNMCGLSQCTSFALIKPDN</sequence>
<evidence type="ECO:0000256" key="4">
    <source>
        <dbReference type="ARBA" id="ARBA00022807"/>
    </source>
</evidence>
<feature type="domain" description="Peptidase C1A papain C-terminal" evidence="7">
    <location>
        <begin position="105"/>
        <end position="321"/>
    </location>
</feature>
<dbReference type="PROSITE" id="PS00139">
    <property type="entry name" value="THIOL_PROTEASE_CYS"/>
    <property type="match status" value="1"/>
</dbReference>
<dbReference type="SMART" id="SM00848">
    <property type="entry name" value="Inhibitor_I29"/>
    <property type="match status" value="1"/>
</dbReference>
<evidence type="ECO:0000313" key="9">
    <source>
        <dbReference type="EMBL" id="CAG5087671.1"/>
    </source>
</evidence>
<name>A0ABN7RWE6_OIKDI</name>
<evidence type="ECO:0000256" key="2">
    <source>
        <dbReference type="ARBA" id="ARBA00022670"/>
    </source>
</evidence>
<dbReference type="InterPro" id="IPR038765">
    <property type="entry name" value="Papain-like_cys_pep_sf"/>
</dbReference>
<dbReference type="InterPro" id="IPR039417">
    <property type="entry name" value="Peptidase_C1A_papain-like"/>
</dbReference>
<dbReference type="InterPro" id="IPR000668">
    <property type="entry name" value="Peptidase_C1A_C"/>
</dbReference>
<keyword evidence="6" id="KW-1015">Disulfide bond</keyword>
<dbReference type="InterPro" id="IPR025660">
    <property type="entry name" value="Pept_his_AS"/>
</dbReference>
<dbReference type="InterPro" id="IPR000169">
    <property type="entry name" value="Pept_cys_AS"/>
</dbReference>
<dbReference type="Pfam" id="PF00112">
    <property type="entry name" value="Peptidase_C1"/>
    <property type="match status" value="1"/>
</dbReference>
<keyword evidence="4" id="KW-0788">Thiol protease</keyword>
<feature type="domain" description="Cathepsin propeptide inhibitor" evidence="8">
    <location>
        <begin position="18"/>
        <end position="74"/>
    </location>
</feature>
<dbReference type="PROSITE" id="PS00640">
    <property type="entry name" value="THIOL_PROTEASE_ASN"/>
    <property type="match status" value="1"/>
</dbReference>
<protein>
    <submittedName>
        <fullName evidence="9">Oidioi.mRNA.OKI2018_I69.PAR.g11601.t1.cds</fullName>
    </submittedName>
</protein>
<evidence type="ECO:0000256" key="1">
    <source>
        <dbReference type="ARBA" id="ARBA00008455"/>
    </source>
</evidence>